<feature type="domain" description="HTH marR-type" evidence="1">
    <location>
        <begin position="40"/>
        <end position="97"/>
    </location>
</feature>
<dbReference type="EMBL" id="JALGBH010000002">
    <property type="protein sequence ID" value="MCJ0743428.1"/>
    <property type="molecule type" value="Genomic_DNA"/>
</dbReference>
<dbReference type="Gene3D" id="1.10.10.10">
    <property type="entry name" value="Winged helix-like DNA-binding domain superfamily/Winged helix DNA-binding domain"/>
    <property type="match status" value="1"/>
</dbReference>
<protein>
    <submittedName>
        <fullName evidence="2">MarR family transcriptional regulator</fullName>
    </submittedName>
</protein>
<name>A0ABS9ZYP0_9SPHI</name>
<dbReference type="PANTHER" id="PTHR33164">
    <property type="entry name" value="TRANSCRIPTIONAL REGULATOR, MARR FAMILY"/>
    <property type="match status" value="1"/>
</dbReference>
<dbReference type="RefSeq" id="WP_243362608.1">
    <property type="nucleotide sequence ID" value="NZ_JALGBH010000002.1"/>
</dbReference>
<dbReference type="CDD" id="cd00090">
    <property type="entry name" value="HTH_ARSR"/>
    <property type="match status" value="1"/>
</dbReference>
<comment type="caution">
    <text evidence="2">The sequence shown here is derived from an EMBL/GenBank/DDBJ whole genome shotgun (WGS) entry which is preliminary data.</text>
</comment>
<dbReference type="PANTHER" id="PTHR33164:SF43">
    <property type="entry name" value="HTH-TYPE TRANSCRIPTIONAL REPRESSOR YETL"/>
    <property type="match status" value="1"/>
</dbReference>
<reference evidence="2" key="1">
    <citation type="submission" date="2022-03" db="EMBL/GenBank/DDBJ databases">
        <authorList>
            <person name="Woo C.Y."/>
        </authorList>
    </citation>
    <scope>NUCLEOTIDE SEQUENCE</scope>
    <source>
        <strain evidence="2">CYS-01</strain>
    </source>
</reference>
<proteinExistence type="predicted"/>
<dbReference type="InterPro" id="IPR036390">
    <property type="entry name" value="WH_DNA-bd_sf"/>
</dbReference>
<sequence length="161" mass="18830">MKKKDFLKELELMALISRIKRLCDDLQYSTKDFYKSLQVDIEPNWSIIFLLFKKYGTLTITDISEYLRQSHPAVIKVINKMKTAGYINSVTDEKDSRKQILSLSDKALKAFPEFEQYWNACVATMKEITNDCPNFLEDLGKIEQKVQGSSYKERTLRNLQL</sequence>
<gene>
    <name evidence="2" type="ORF">MMF97_11940</name>
</gene>
<keyword evidence="3" id="KW-1185">Reference proteome</keyword>
<dbReference type="InterPro" id="IPR036388">
    <property type="entry name" value="WH-like_DNA-bd_sf"/>
</dbReference>
<organism evidence="2 3">
    <name type="scientific">Pedobacter montanisoli</name>
    <dbReference type="NCBI Taxonomy" id="2923277"/>
    <lineage>
        <taxon>Bacteria</taxon>
        <taxon>Pseudomonadati</taxon>
        <taxon>Bacteroidota</taxon>
        <taxon>Sphingobacteriia</taxon>
        <taxon>Sphingobacteriales</taxon>
        <taxon>Sphingobacteriaceae</taxon>
        <taxon>Pedobacter</taxon>
    </lineage>
</organism>
<evidence type="ECO:0000259" key="1">
    <source>
        <dbReference type="Pfam" id="PF12802"/>
    </source>
</evidence>
<dbReference type="InterPro" id="IPR000835">
    <property type="entry name" value="HTH_MarR-typ"/>
</dbReference>
<accession>A0ABS9ZYP0</accession>
<dbReference type="InterPro" id="IPR011991">
    <property type="entry name" value="ArsR-like_HTH"/>
</dbReference>
<dbReference type="Pfam" id="PF12802">
    <property type="entry name" value="MarR_2"/>
    <property type="match status" value="1"/>
</dbReference>
<evidence type="ECO:0000313" key="2">
    <source>
        <dbReference type="EMBL" id="MCJ0743428.1"/>
    </source>
</evidence>
<dbReference type="InterPro" id="IPR039422">
    <property type="entry name" value="MarR/SlyA-like"/>
</dbReference>
<dbReference type="SUPFAM" id="SSF46785">
    <property type="entry name" value="Winged helix' DNA-binding domain"/>
    <property type="match status" value="1"/>
</dbReference>
<dbReference type="Proteomes" id="UP001165460">
    <property type="component" value="Unassembled WGS sequence"/>
</dbReference>
<evidence type="ECO:0000313" key="3">
    <source>
        <dbReference type="Proteomes" id="UP001165460"/>
    </source>
</evidence>